<evidence type="ECO:0000313" key="3">
    <source>
        <dbReference type="EMBL" id="PBK82716.1"/>
    </source>
</evidence>
<dbReference type="GO" id="GO:0005737">
    <property type="term" value="C:cytoplasm"/>
    <property type="evidence" value="ECO:0007669"/>
    <property type="project" value="TreeGrafter"/>
</dbReference>
<dbReference type="InterPro" id="IPR050452">
    <property type="entry name" value="Metacaspase"/>
</dbReference>
<dbReference type="Gene3D" id="3.40.50.1460">
    <property type="match status" value="1"/>
</dbReference>
<name>A0A2H3D5G1_ARMGA</name>
<dbReference type="Pfam" id="PF00656">
    <property type="entry name" value="Peptidase_C14"/>
    <property type="match status" value="1"/>
</dbReference>
<keyword evidence="4" id="KW-1185">Reference proteome</keyword>
<dbReference type="InterPro" id="IPR011600">
    <property type="entry name" value="Pept_C14_caspase"/>
</dbReference>
<dbReference type="Proteomes" id="UP000217790">
    <property type="component" value="Unassembled WGS sequence"/>
</dbReference>
<dbReference type="InParanoid" id="A0A2H3D5G1"/>
<reference evidence="4" key="1">
    <citation type="journal article" date="2017" name="Nat. Ecol. Evol.">
        <title>Genome expansion and lineage-specific genetic innovations in the forest pathogenic fungi Armillaria.</title>
        <authorList>
            <person name="Sipos G."/>
            <person name="Prasanna A.N."/>
            <person name="Walter M.C."/>
            <person name="O'Connor E."/>
            <person name="Balint B."/>
            <person name="Krizsan K."/>
            <person name="Kiss B."/>
            <person name="Hess J."/>
            <person name="Varga T."/>
            <person name="Slot J."/>
            <person name="Riley R."/>
            <person name="Boka B."/>
            <person name="Rigling D."/>
            <person name="Barry K."/>
            <person name="Lee J."/>
            <person name="Mihaltcheva S."/>
            <person name="LaButti K."/>
            <person name="Lipzen A."/>
            <person name="Waldron R."/>
            <person name="Moloney N.M."/>
            <person name="Sperisen C."/>
            <person name="Kredics L."/>
            <person name="Vagvoelgyi C."/>
            <person name="Patrignani A."/>
            <person name="Fitzpatrick D."/>
            <person name="Nagy I."/>
            <person name="Doyle S."/>
            <person name="Anderson J.B."/>
            <person name="Grigoriev I.V."/>
            <person name="Gueldener U."/>
            <person name="Muensterkoetter M."/>
            <person name="Nagy L.G."/>
        </authorList>
    </citation>
    <scope>NUCLEOTIDE SEQUENCE [LARGE SCALE GENOMIC DNA]</scope>
    <source>
        <strain evidence="4">Ar21-2</strain>
    </source>
</reference>
<evidence type="ECO:0000313" key="4">
    <source>
        <dbReference type="Proteomes" id="UP000217790"/>
    </source>
</evidence>
<evidence type="ECO:0000256" key="1">
    <source>
        <dbReference type="ARBA" id="ARBA00009005"/>
    </source>
</evidence>
<evidence type="ECO:0000259" key="2">
    <source>
        <dbReference type="Pfam" id="PF00656"/>
    </source>
</evidence>
<dbReference type="AlphaFoldDB" id="A0A2H3D5G1"/>
<gene>
    <name evidence="3" type="ORF">ARMGADRAFT_946044</name>
</gene>
<accession>A0A2H3D5G1</accession>
<organism evidence="3 4">
    <name type="scientific">Armillaria gallica</name>
    <name type="common">Bulbous honey fungus</name>
    <name type="synonym">Armillaria bulbosa</name>
    <dbReference type="NCBI Taxonomy" id="47427"/>
    <lineage>
        <taxon>Eukaryota</taxon>
        <taxon>Fungi</taxon>
        <taxon>Dikarya</taxon>
        <taxon>Basidiomycota</taxon>
        <taxon>Agaricomycotina</taxon>
        <taxon>Agaricomycetes</taxon>
        <taxon>Agaricomycetidae</taxon>
        <taxon>Agaricales</taxon>
        <taxon>Marasmiineae</taxon>
        <taxon>Physalacriaceae</taxon>
        <taxon>Armillaria</taxon>
    </lineage>
</organism>
<feature type="domain" description="Peptidase C14 caspase" evidence="2">
    <location>
        <begin position="1"/>
        <end position="169"/>
    </location>
</feature>
<dbReference type="GO" id="GO:0006508">
    <property type="term" value="P:proteolysis"/>
    <property type="evidence" value="ECO:0007669"/>
    <property type="project" value="InterPro"/>
</dbReference>
<dbReference type="OrthoDB" id="3223806at2759"/>
<sequence>AILIGIDCYLSSPLHGCVSDAIAMEKYLLEVLEVPRNRIQTFHGPKVHISDVSTLLNCANIVRTLLSLVRNPEIDTNDIIIIYCSGHGSCYQCSEYYFDKDSPSKTVSIAGTGSIETLYPMDRDMLDENGVTIPDISDREFNSILTQISHSKGHQITVILDCCHTGSITQGIDKQGAR</sequence>
<comment type="similarity">
    <text evidence="1">Belongs to the peptidase C14B family.</text>
</comment>
<dbReference type="GO" id="GO:0004197">
    <property type="term" value="F:cysteine-type endopeptidase activity"/>
    <property type="evidence" value="ECO:0007669"/>
    <property type="project" value="InterPro"/>
</dbReference>
<proteinExistence type="inferred from homology"/>
<dbReference type="PANTHER" id="PTHR48104">
    <property type="entry name" value="METACASPASE-4"/>
    <property type="match status" value="1"/>
</dbReference>
<feature type="non-terminal residue" evidence="3">
    <location>
        <position position="1"/>
    </location>
</feature>
<protein>
    <recommendedName>
        <fullName evidence="2">Peptidase C14 caspase domain-containing protein</fullName>
    </recommendedName>
</protein>
<dbReference type="PANTHER" id="PTHR48104:SF30">
    <property type="entry name" value="METACASPASE-1"/>
    <property type="match status" value="1"/>
</dbReference>
<dbReference type="EMBL" id="KZ293713">
    <property type="protein sequence ID" value="PBK82716.1"/>
    <property type="molecule type" value="Genomic_DNA"/>
</dbReference>